<comment type="caution">
    <text evidence="2">The sequence shown here is derived from an EMBL/GenBank/DDBJ whole genome shotgun (WGS) entry which is preliminary data.</text>
</comment>
<name>A0AAV4AU19_9GAST</name>
<dbReference type="EMBL" id="BLXT01004140">
    <property type="protein sequence ID" value="GFO10051.1"/>
    <property type="molecule type" value="Genomic_DNA"/>
</dbReference>
<evidence type="ECO:0000313" key="3">
    <source>
        <dbReference type="Proteomes" id="UP000735302"/>
    </source>
</evidence>
<sequence>MASNRSVFDTFMAEIAGDVDSNSDLFFLEGDQTDKEDNALITGLLVVIIVVAVVVVVVVVAVVVVVDLICVADAPAALVKSVTAIFMTSRSIDQSGCHVTMWVNPITIVKKSYITKVEARTG</sequence>
<accession>A0AAV4AU19</accession>
<feature type="transmembrane region" description="Helical" evidence="1">
    <location>
        <begin position="39"/>
        <end position="72"/>
    </location>
</feature>
<evidence type="ECO:0000313" key="2">
    <source>
        <dbReference type="EMBL" id="GFO10051.1"/>
    </source>
</evidence>
<evidence type="ECO:0000256" key="1">
    <source>
        <dbReference type="SAM" id="Phobius"/>
    </source>
</evidence>
<dbReference type="AlphaFoldDB" id="A0AAV4AU19"/>
<keyword evidence="1" id="KW-0472">Membrane</keyword>
<keyword evidence="1" id="KW-0812">Transmembrane</keyword>
<keyword evidence="3" id="KW-1185">Reference proteome</keyword>
<protein>
    <submittedName>
        <fullName evidence="2">Uncharacterized protein</fullName>
    </submittedName>
</protein>
<proteinExistence type="predicted"/>
<reference evidence="2 3" key="1">
    <citation type="journal article" date="2021" name="Elife">
        <title>Chloroplast acquisition without the gene transfer in kleptoplastic sea slugs, Plakobranchus ocellatus.</title>
        <authorList>
            <person name="Maeda T."/>
            <person name="Takahashi S."/>
            <person name="Yoshida T."/>
            <person name="Shimamura S."/>
            <person name="Takaki Y."/>
            <person name="Nagai Y."/>
            <person name="Toyoda A."/>
            <person name="Suzuki Y."/>
            <person name="Arimoto A."/>
            <person name="Ishii H."/>
            <person name="Satoh N."/>
            <person name="Nishiyama T."/>
            <person name="Hasebe M."/>
            <person name="Maruyama T."/>
            <person name="Minagawa J."/>
            <person name="Obokata J."/>
            <person name="Shigenobu S."/>
        </authorList>
    </citation>
    <scope>NUCLEOTIDE SEQUENCE [LARGE SCALE GENOMIC DNA]</scope>
</reference>
<keyword evidence="1" id="KW-1133">Transmembrane helix</keyword>
<dbReference type="Proteomes" id="UP000735302">
    <property type="component" value="Unassembled WGS sequence"/>
</dbReference>
<gene>
    <name evidence="2" type="ORF">PoB_003655600</name>
</gene>
<organism evidence="2 3">
    <name type="scientific">Plakobranchus ocellatus</name>
    <dbReference type="NCBI Taxonomy" id="259542"/>
    <lineage>
        <taxon>Eukaryota</taxon>
        <taxon>Metazoa</taxon>
        <taxon>Spiralia</taxon>
        <taxon>Lophotrochozoa</taxon>
        <taxon>Mollusca</taxon>
        <taxon>Gastropoda</taxon>
        <taxon>Heterobranchia</taxon>
        <taxon>Euthyneura</taxon>
        <taxon>Panpulmonata</taxon>
        <taxon>Sacoglossa</taxon>
        <taxon>Placobranchoidea</taxon>
        <taxon>Plakobranchidae</taxon>
        <taxon>Plakobranchus</taxon>
    </lineage>
</organism>